<dbReference type="Gene3D" id="3.90.550.10">
    <property type="entry name" value="Spore Coat Polysaccharide Biosynthesis Protein SpsA, Chain A"/>
    <property type="match status" value="1"/>
</dbReference>
<dbReference type="Proteomes" id="UP000766336">
    <property type="component" value="Unassembled WGS sequence"/>
</dbReference>
<comment type="caution">
    <text evidence="1">The sequence shown here is derived from an EMBL/GenBank/DDBJ whole genome shotgun (WGS) entry which is preliminary data.</text>
</comment>
<organism evidence="1 2">
    <name type="scientific">Roseococcus pinisoli</name>
    <dbReference type="NCBI Taxonomy" id="2835040"/>
    <lineage>
        <taxon>Bacteria</taxon>
        <taxon>Pseudomonadati</taxon>
        <taxon>Pseudomonadota</taxon>
        <taxon>Alphaproteobacteria</taxon>
        <taxon>Acetobacterales</taxon>
        <taxon>Roseomonadaceae</taxon>
        <taxon>Roseococcus</taxon>
    </lineage>
</organism>
<reference evidence="1 2" key="1">
    <citation type="submission" date="2021-05" db="EMBL/GenBank/DDBJ databases">
        <title>Roseococcus sp. XZZS9, whole genome shotgun sequencing project.</title>
        <authorList>
            <person name="Zhao G."/>
            <person name="Shen L."/>
        </authorList>
    </citation>
    <scope>NUCLEOTIDE SEQUENCE [LARGE SCALE GENOMIC DNA]</scope>
    <source>
        <strain evidence="1 2">XZZS9</strain>
    </source>
</reference>
<protein>
    <submittedName>
        <fullName evidence="1">DUF2064 domain-containing protein</fullName>
    </submittedName>
</protein>
<dbReference type="Pfam" id="PF09837">
    <property type="entry name" value="DUF2064"/>
    <property type="match status" value="1"/>
</dbReference>
<accession>A0ABS5QD36</accession>
<dbReference type="RefSeq" id="WP_213670076.1">
    <property type="nucleotide sequence ID" value="NZ_JAHCDA010000002.1"/>
</dbReference>
<keyword evidence="2" id="KW-1185">Reference proteome</keyword>
<dbReference type="PANTHER" id="PTHR36529:SF1">
    <property type="entry name" value="GLYCOSYLTRANSFERASE"/>
    <property type="match status" value="1"/>
</dbReference>
<name>A0ABS5QD36_9PROT</name>
<proteinExistence type="predicted"/>
<dbReference type="InterPro" id="IPR029044">
    <property type="entry name" value="Nucleotide-diphossugar_trans"/>
</dbReference>
<dbReference type="SUPFAM" id="SSF53448">
    <property type="entry name" value="Nucleotide-diphospho-sugar transferases"/>
    <property type="match status" value="1"/>
</dbReference>
<evidence type="ECO:0000313" key="1">
    <source>
        <dbReference type="EMBL" id="MBS7811393.1"/>
    </source>
</evidence>
<dbReference type="InterPro" id="IPR018641">
    <property type="entry name" value="Trfase_1_rSAM/seldom-assoc"/>
</dbReference>
<dbReference type="PANTHER" id="PTHR36529">
    <property type="entry name" value="SLL1095 PROTEIN"/>
    <property type="match status" value="1"/>
</dbReference>
<gene>
    <name evidence="1" type="ORF">KHU32_10620</name>
</gene>
<evidence type="ECO:0000313" key="2">
    <source>
        <dbReference type="Proteomes" id="UP000766336"/>
    </source>
</evidence>
<sequence length="228" mass="24371">MSGVPALGLLCRPPRVARTRLEPIIGEERALDLARVFLQDSVALCREVAWRASGRFKVFHTPAAGAAEVAELVPGADLVPLTQEDQCLRRELAAAHLFAEGAGEVVLLDYDTPTLPPALIELLFDALRSGADAACIPSLDGGVCAIGLARPLPVLFRGMPWNTPELLGAIRAKARAEGLDFRELQFWHDVDHADDLKLLQAGLDGLAPPHCSPLPPFAATATRRLLGG</sequence>
<dbReference type="EMBL" id="JAHCDA010000002">
    <property type="protein sequence ID" value="MBS7811393.1"/>
    <property type="molecule type" value="Genomic_DNA"/>
</dbReference>